<dbReference type="GO" id="GO:0036158">
    <property type="term" value="P:outer dynein arm assembly"/>
    <property type="evidence" value="ECO:0007669"/>
    <property type="project" value="TreeGrafter"/>
</dbReference>
<dbReference type="GO" id="GO:0036159">
    <property type="term" value="P:inner dynein arm assembly"/>
    <property type="evidence" value="ECO:0007669"/>
    <property type="project" value="TreeGrafter"/>
</dbReference>
<dbReference type="GO" id="GO:0007399">
    <property type="term" value="P:nervous system development"/>
    <property type="evidence" value="ECO:0007669"/>
    <property type="project" value="UniProtKB-KW"/>
</dbReference>
<dbReference type="GO" id="GO:0005634">
    <property type="term" value="C:nucleus"/>
    <property type="evidence" value="ECO:0007669"/>
    <property type="project" value="UniProtKB-SubCell"/>
</dbReference>
<protein>
    <recommendedName>
        <fullName evidence="10">Dynein axonemal assembly factor 4</fullName>
    </recommendedName>
</protein>
<evidence type="ECO:0000259" key="12">
    <source>
        <dbReference type="PROSITE" id="PS51203"/>
    </source>
</evidence>
<feature type="region of interest" description="Disordered" evidence="11">
    <location>
        <begin position="159"/>
        <end position="257"/>
    </location>
</feature>
<evidence type="ECO:0000256" key="5">
    <source>
        <dbReference type="ARBA" id="ARBA00022803"/>
    </source>
</evidence>
<dbReference type="PROSITE" id="PS51203">
    <property type="entry name" value="CS"/>
    <property type="match status" value="1"/>
</dbReference>
<evidence type="ECO:0000256" key="8">
    <source>
        <dbReference type="ARBA" id="ARBA00023273"/>
    </source>
</evidence>
<dbReference type="GO" id="GO:0030331">
    <property type="term" value="F:nuclear estrogen receptor binding"/>
    <property type="evidence" value="ECO:0007669"/>
    <property type="project" value="TreeGrafter"/>
</dbReference>
<keyword evidence="14" id="KW-1185">Reference proteome</keyword>
<dbReference type="Pfam" id="PF04969">
    <property type="entry name" value="CS"/>
    <property type="match status" value="1"/>
</dbReference>
<dbReference type="SUPFAM" id="SSF49764">
    <property type="entry name" value="HSP20-like chaperones"/>
    <property type="match status" value="1"/>
</dbReference>
<dbReference type="Gene3D" id="1.25.40.10">
    <property type="entry name" value="Tetratricopeptide repeat domain"/>
    <property type="match status" value="1"/>
</dbReference>
<evidence type="ECO:0000256" key="7">
    <source>
        <dbReference type="ARBA" id="ARBA00023242"/>
    </source>
</evidence>
<dbReference type="InterPro" id="IPR037894">
    <property type="entry name" value="CS_DYX1C1"/>
</dbReference>
<dbReference type="AlphaFoldDB" id="A0A7J5YZR0"/>
<keyword evidence="3" id="KW-0963">Cytoplasm</keyword>
<feature type="region of interest" description="Disordered" evidence="11">
    <location>
        <begin position="335"/>
        <end position="358"/>
    </location>
</feature>
<evidence type="ECO:0000256" key="11">
    <source>
        <dbReference type="SAM" id="MobiDB-lite"/>
    </source>
</evidence>
<accession>A0A7J5YZR0</accession>
<dbReference type="SMART" id="SM00028">
    <property type="entry name" value="TPR"/>
    <property type="match status" value="2"/>
</dbReference>
<dbReference type="PANTHER" id="PTHR46492:SF1">
    <property type="entry name" value="DYNEIN AXONEMAL ASSEMBLY FACTOR 4"/>
    <property type="match status" value="1"/>
</dbReference>
<reference evidence="13 14" key="1">
    <citation type="submission" date="2020-03" db="EMBL/GenBank/DDBJ databases">
        <title>Dissostichus mawsoni Genome sequencing and assembly.</title>
        <authorList>
            <person name="Park H."/>
        </authorList>
    </citation>
    <scope>NUCLEOTIDE SEQUENCE [LARGE SCALE GENOMIC DNA]</scope>
    <source>
        <strain evidence="13">DM0001</strain>
        <tissue evidence="13">Muscle</tissue>
    </source>
</reference>
<evidence type="ECO:0000256" key="4">
    <source>
        <dbReference type="ARBA" id="ARBA00022737"/>
    </source>
</evidence>
<dbReference type="InterPro" id="IPR007052">
    <property type="entry name" value="CS_dom"/>
</dbReference>
<evidence type="ECO:0000256" key="9">
    <source>
        <dbReference type="ARBA" id="ARBA00024190"/>
    </source>
</evidence>
<comment type="caution">
    <text evidence="13">The sequence shown here is derived from an EMBL/GenBank/DDBJ whole genome shotgun (WGS) entry which is preliminary data.</text>
</comment>
<feature type="compositionally biased region" description="Low complexity" evidence="11">
    <location>
        <begin position="346"/>
        <end position="358"/>
    </location>
</feature>
<keyword evidence="7" id="KW-0539">Nucleus</keyword>
<feature type="domain" description="CS" evidence="12">
    <location>
        <begin position="3"/>
        <end position="87"/>
    </location>
</feature>
<sequence>MPLIVTDYSWTQTDSTVFISVPLKGARAERVDFLSTEEYLKVHYPPYLFEAFLSEPVDEDRSTAKVGNGVAVITLTKCSNAFWEHLMIKKRKEVRERALLKYQERLCSESRSKAEKQQAEKKYALETMMKLEKEERDRILKKKEDEREKTTAELAAWQLRQRETAEGEAKLKLQDQRDRQNKLKAPTEKQEKGCSNGAKMKEATVKQRARKPQRSCPLRGALQTFKSDSPRAFSQPRSGNQECQRRRRRAGNADVEELKDLREEERNPEWLKDKGDKCFASGDFLGAVNAYNLAIRLHSKIPALHSNRAACHLKLKNLHKAIEDASQALDLLTQPSLPTQQPEPGPASAGGPPSVSYSSMQKLTSCDVFSGLQDYQAALKLDPHNAALQADTQTIRDILQGSATGMH</sequence>
<proteinExistence type="predicted"/>
<evidence type="ECO:0000313" key="14">
    <source>
        <dbReference type="Proteomes" id="UP000518266"/>
    </source>
</evidence>
<feature type="compositionally biased region" description="Basic and acidic residues" evidence="11">
    <location>
        <begin position="160"/>
        <end position="192"/>
    </location>
</feature>
<keyword evidence="6" id="KW-0524">Neurogenesis</keyword>
<evidence type="ECO:0000256" key="2">
    <source>
        <dbReference type="ARBA" id="ARBA00004487"/>
    </source>
</evidence>
<dbReference type="PANTHER" id="PTHR46492">
    <property type="entry name" value="DYNEIN ASSEMBLY FACTOR 4, AXONEMAL"/>
    <property type="match status" value="1"/>
</dbReference>
<dbReference type="GO" id="GO:0043005">
    <property type="term" value="C:neuron projection"/>
    <property type="evidence" value="ECO:0007669"/>
    <property type="project" value="UniProtKB-SubCell"/>
</dbReference>
<keyword evidence="4" id="KW-0677">Repeat</keyword>
<dbReference type="OrthoDB" id="348005at2759"/>
<dbReference type="EMBL" id="JAAKFY010000007">
    <property type="protein sequence ID" value="KAF3854279.1"/>
    <property type="molecule type" value="Genomic_DNA"/>
</dbReference>
<dbReference type="GO" id="GO:0007368">
    <property type="term" value="P:determination of left/right symmetry"/>
    <property type="evidence" value="ECO:0007669"/>
    <property type="project" value="TreeGrafter"/>
</dbReference>
<dbReference type="InterPro" id="IPR011990">
    <property type="entry name" value="TPR-like_helical_dom_sf"/>
</dbReference>
<dbReference type="Proteomes" id="UP000518266">
    <property type="component" value="Unassembled WGS sequence"/>
</dbReference>
<evidence type="ECO:0000256" key="1">
    <source>
        <dbReference type="ARBA" id="ARBA00004123"/>
    </source>
</evidence>
<dbReference type="Gene3D" id="2.60.40.790">
    <property type="match status" value="1"/>
</dbReference>
<dbReference type="GO" id="GO:0005576">
    <property type="term" value="C:extracellular region"/>
    <property type="evidence" value="ECO:0007669"/>
    <property type="project" value="GOC"/>
</dbReference>
<dbReference type="CDD" id="cd06469">
    <property type="entry name" value="p23_DYX1C1_like"/>
    <property type="match status" value="1"/>
</dbReference>
<evidence type="ECO:0000256" key="3">
    <source>
        <dbReference type="ARBA" id="ARBA00022490"/>
    </source>
</evidence>
<dbReference type="GO" id="GO:0007507">
    <property type="term" value="P:heart development"/>
    <property type="evidence" value="ECO:0007669"/>
    <property type="project" value="TreeGrafter"/>
</dbReference>
<dbReference type="InterPro" id="IPR052004">
    <property type="entry name" value="Dynein_assembly_factor_4"/>
</dbReference>
<dbReference type="FunFam" id="2.60.40.790:FF:000015">
    <property type="entry name" value="dynein assembly factor 4, axonemal isoform X1"/>
    <property type="match status" value="1"/>
</dbReference>
<dbReference type="InterPro" id="IPR019734">
    <property type="entry name" value="TPR_rpt"/>
</dbReference>
<dbReference type="GO" id="GO:0003351">
    <property type="term" value="P:epithelial cilium movement involved in extracellular fluid movement"/>
    <property type="evidence" value="ECO:0007669"/>
    <property type="project" value="TreeGrafter"/>
</dbReference>
<dbReference type="SUPFAM" id="SSF48452">
    <property type="entry name" value="TPR-like"/>
    <property type="match status" value="1"/>
</dbReference>
<organism evidence="13 14">
    <name type="scientific">Dissostichus mawsoni</name>
    <name type="common">Antarctic cod</name>
    <dbReference type="NCBI Taxonomy" id="36200"/>
    <lineage>
        <taxon>Eukaryota</taxon>
        <taxon>Metazoa</taxon>
        <taxon>Chordata</taxon>
        <taxon>Craniata</taxon>
        <taxon>Vertebrata</taxon>
        <taxon>Euteleostomi</taxon>
        <taxon>Actinopterygii</taxon>
        <taxon>Neopterygii</taxon>
        <taxon>Teleostei</taxon>
        <taxon>Neoteleostei</taxon>
        <taxon>Acanthomorphata</taxon>
        <taxon>Eupercaria</taxon>
        <taxon>Perciformes</taxon>
        <taxon>Notothenioidei</taxon>
        <taxon>Nototheniidae</taxon>
        <taxon>Dissostichus</taxon>
    </lineage>
</organism>
<evidence type="ECO:0000313" key="13">
    <source>
        <dbReference type="EMBL" id="KAF3854279.1"/>
    </source>
</evidence>
<evidence type="ECO:0000256" key="10">
    <source>
        <dbReference type="ARBA" id="ARBA00024430"/>
    </source>
</evidence>
<keyword evidence="5" id="KW-0802">TPR repeat</keyword>
<comment type="subcellular location">
    <subcellularLocation>
        <location evidence="2">Cell projection</location>
        <location evidence="2">Neuron projection</location>
    </subcellularLocation>
    <subcellularLocation>
        <location evidence="9">Dynein axonemal particle</location>
    </subcellularLocation>
    <subcellularLocation>
        <location evidence="1">Nucleus</location>
    </subcellularLocation>
</comment>
<evidence type="ECO:0000256" key="6">
    <source>
        <dbReference type="ARBA" id="ARBA00022902"/>
    </source>
</evidence>
<name>A0A7J5YZR0_DISMA</name>
<dbReference type="GO" id="GO:0120293">
    <property type="term" value="C:dynein axonemal particle"/>
    <property type="evidence" value="ECO:0007669"/>
    <property type="project" value="UniProtKB-SubCell"/>
</dbReference>
<gene>
    <name evidence="13" type="ORF">F7725_022334</name>
</gene>
<dbReference type="InterPro" id="IPR008978">
    <property type="entry name" value="HSP20-like_chaperone"/>
</dbReference>
<keyword evidence="8" id="KW-0966">Cell projection</keyword>